<organism evidence="1 2">
    <name type="scientific">Pleuronectes platessa</name>
    <name type="common">European plaice</name>
    <dbReference type="NCBI Taxonomy" id="8262"/>
    <lineage>
        <taxon>Eukaryota</taxon>
        <taxon>Metazoa</taxon>
        <taxon>Chordata</taxon>
        <taxon>Craniata</taxon>
        <taxon>Vertebrata</taxon>
        <taxon>Euteleostomi</taxon>
        <taxon>Actinopterygii</taxon>
        <taxon>Neopterygii</taxon>
        <taxon>Teleostei</taxon>
        <taxon>Neoteleostei</taxon>
        <taxon>Acanthomorphata</taxon>
        <taxon>Carangaria</taxon>
        <taxon>Pleuronectiformes</taxon>
        <taxon>Pleuronectoidei</taxon>
        <taxon>Pleuronectidae</taxon>
        <taxon>Pleuronectes</taxon>
    </lineage>
</organism>
<name>A0A9N7Y8R3_PLEPL</name>
<proteinExistence type="predicted"/>
<evidence type="ECO:0000313" key="2">
    <source>
        <dbReference type="Proteomes" id="UP001153269"/>
    </source>
</evidence>
<keyword evidence="2" id="KW-1185">Reference proteome</keyword>
<dbReference type="EMBL" id="CADEAL010000233">
    <property type="protein sequence ID" value="CAB1416942.1"/>
    <property type="molecule type" value="Genomic_DNA"/>
</dbReference>
<sequence length="155" mass="17444">MATWRGSLSGVKGFTINNLLHCRARVRVSVYVTDSVLPPWLLLSQHLSPKRQLNADQPRNRGEIGIRGIMRDKRQYMMFNPLSKVDSIPAEASHTTTPPNLNVSILGQLALCSLCVTDRCMLKILCHHLTESSELQQRLQQPPRPALIQLQENPA</sequence>
<dbReference type="Proteomes" id="UP001153269">
    <property type="component" value="Unassembled WGS sequence"/>
</dbReference>
<reference evidence="1" key="1">
    <citation type="submission" date="2020-03" db="EMBL/GenBank/DDBJ databases">
        <authorList>
            <person name="Weist P."/>
        </authorList>
    </citation>
    <scope>NUCLEOTIDE SEQUENCE</scope>
</reference>
<gene>
    <name evidence="1" type="ORF">PLEPLA_LOCUS4735</name>
</gene>
<comment type="caution">
    <text evidence="1">The sequence shown here is derived from an EMBL/GenBank/DDBJ whole genome shotgun (WGS) entry which is preliminary data.</text>
</comment>
<protein>
    <submittedName>
        <fullName evidence="1">Uncharacterized protein</fullName>
    </submittedName>
</protein>
<dbReference type="AlphaFoldDB" id="A0A9N7Y8R3"/>
<accession>A0A9N7Y8R3</accession>
<evidence type="ECO:0000313" key="1">
    <source>
        <dbReference type="EMBL" id="CAB1416942.1"/>
    </source>
</evidence>